<protein>
    <submittedName>
        <fullName evidence="11">Glycosyl hydrolase 28 family</fullName>
    </submittedName>
</protein>
<keyword evidence="3" id="KW-0964">Secreted</keyword>
<dbReference type="Proteomes" id="UP000650582">
    <property type="component" value="Unassembled WGS sequence"/>
</dbReference>
<dbReference type="GO" id="GO:0004650">
    <property type="term" value="F:polygalacturonase activity"/>
    <property type="evidence" value="ECO:0007669"/>
    <property type="project" value="InterPro"/>
</dbReference>
<dbReference type="AlphaFoldDB" id="A0A8H7HHN1"/>
<evidence type="ECO:0000256" key="8">
    <source>
        <dbReference type="ARBA" id="ARBA00023316"/>
    </source>
</evidence>
<evidence type="ECO:0000256" key="5">
    <source>
        <dbReference type="ARBA" id="ARBA00022801"/>
    </source>
</evidence>
<keyword evidence="5 9" id="KW-0378">Hydrolase</keyword>
<reference evidence="11" key="1">
    <citation type="submission" date="2020-09" db="EMBL/GenBank/DDBJ databases">
        <title>Comparative genome analyses of four rice-infecting Rhizoctonia solani isolates reveal extensive enrichment of homogalacturonan modification genes.</title>
        <authorList>
            <person name="Lee D.-Y."/>
            <person name="Jeon J."/>
            <person name="Kim K.-T."/>
            <person name="Cheong K."/>
            <person name="Song H."/>
            <person name="Choi G."/>
            <person name="Ko J."/>
            <person name="Opiyo S.O."/>
            <person name="Zuo S."/>
            <person name="Madhav S."/>
            <person name="Lee Y.-H."/>
            <person name="Wang G.-L."/>
        </authorList>
    </citation>
    <scope>NUCLEOTIDE SEQUENCE</scope>
    <source>
        <strain evidence="11">AG1-IA YN-7</strain>
    </source>
</reference>
<comment type="subcellular location">
    <subcellularLocation>
        <location evidence="1">Secreted</location>
    </subcellularLocation>
</comment>
<dbReference type="PANTHER" id="PTHR31736:SF18">
    <property type="entry name" value="PUTATIVE-RELATED"/>
    <property type="match status" value="1"/>
</dbReference>
<keyword evidence="7 9" id="KW-0326">Glycosidase</keyword>
<gene>
    <name evidence="11" type="ORF">RHS04_01383</name>
</gene>
<dbReference type="Gene3D" id="2.160.20.10">
    <property type="entry name" value="Single-stranded right-handed beta-helix, Pectin lyase-like"/>
    <property type="match status" value="1"/>
</dbReference>
<keyword evidence="4 10" id="KW-0732">Signal</keyword>
<organism evidence="11 12">
    <name type="scientific">Rhizoctonia solani</name>
    <dbReference type="NCBI Taxonomy" id="456999"/>
    <lineage>
        <taxon>Eukaryota</taxon>
        <taxon>Fungi</taxon>
        <taxon>Dikarya</taxon>
        <taxon>Basidiomycota</taxon>
        <taxon>Agaricomycotina</taxon>
        <taxon>Agaricomycetes</taxon>
        <taxon>Cantharellales</taxon>
        <taxon>Ceratobasidiaceae</taxon>
        <taxon>Rhizoctonia</taxon>
    </lineage>
</organism>
<name>A0A8H7HHN1_9AGAM</name>
<evidence type="ECO:0000256" key="4">
    <source>
        <dbReference type="ARBA" id="ARBA00022729"/>
    </source>
</evidence>
<dbReference type="InterPro" id="IPR012334">
    <property type="entry name" value="Pectin_lyas_fold"/>
</dbReference>
<evidence type="ECO:0000256" key="1">
    <source>
        <dbReference type="ARBA" id="ARBA00004613"/>
    </source>
</evidence>
<dbReference type="GO" id="GO:0071555">
    <property type="term" value="P:cell wall organization"/>
    <property type="evidence" value="ECO:0007669"/>
    <property type="project" value="UniProtKB-KW"/>
</dbReference>
<dbReference type="GO" id="GO:0005975">
    <property type="term" value="P:carbohydrate metabolic process"/>
    <property type="evidence" value="ECO:0007669"/>
    <property type="project" value="InterPro"/>
</dbReference>
<feature type="signal peptide" evidence="10">
    <location>
        <begin position="1"/>
        <end position="18"/>
    </location>
</feature>
<dbReference type="Pfam" id="PF00295">
    <property type="entry name" value="Glyco_hydro_28"/>
    <property type="match status" value="1"/>
</dbReference>
<proteinExistence type="inferred from homology"/>
<evidence type="ECO:0000313" key="11">
    <source>
        <dbReference type="EMBL" id="KAF8684565.1"/>
    </source>
</evidence>
<evidence type="ECO:0000313" key="12">
    <source>
        <dbReference type="Proteomes" id="UP000650582"/>
    </source>
</evidence>
<evidence type="ECO:0000256" key="6">
    <source>
        <dbReference type="ARBA" id="ARBA00023180"/>
    </source>
</evidence>
<dbReference type="GO" id="GO:0005576">
    <property type="term" value="C:extracellular region"/>
    <property type="evidence" value="ECO:0007669"/>
    <property type="project" value="UniProtKB-SubCell"/>
</dbReference>
<accession>A0A8H7HHN1</accession>
<evidence type="ECO:0000256" key="3">
    <source>
        <dbReference type="ARBA" id="ARBA00022525"/>
    </source>
</evidence>
<feature type="chain" id="PRO_5034618166" evidence="10">
    <location>
        <begin position="19"/>
        <end position="479"/>
    </location>
</feature>
<keyword evidence="6" id="KW-0325">Glycoprotein</keyword>
<dbReference type="InterPro" id="IPR000743">
    <property type="entry name" value="Glyco_hydro_28"/>
</dbReference>
<keyword evidence="8" id="KW-0961">Cell wall biogenesis/degradation</keyword>
<sequence>MRLILASVAALLAGVCQAQHVGRVGPAVPAASKMFECNVLNYGAKADNATDIGPAIKSAFSNCVVKNPNSRLIVPKGNYLLSSTVLLNGASNWAFQLDGLITVDYSGYVSGAVSGNALVFQRMNEFELYSSNGQGQFLPPSGPVGDLSQGQGYLYRLRPNQDGRSGWPRLLRVHISTNFSVHDIKLVDAPSFHLVVGEAVNAEVYRITIRGGNQGGLDGVDISGTNYHVHHVEVTNRDECICVKSPSKQATIENIRCNQSGGSTIGSLKDGSAIENILFQNIENYQVTNAFMLKTYPGGTSPGYVKNVVLRNFTNIDVTYNAYITQYWQNSFVAGASNVQLSNITFSDWRGSLNHGANRGAIVMVGSDTNPPVNINVKNFNFWTLNGNRVIDRCSSTYGASSGSCIKSLPAKATPTQYATVSATATAAPAGWVKPSAPWGIPAYGEKFAQLIRLSLQLIGPSHGIDLYKPIPVPTSTFY</sequence>
<evidence type="ECO:0000256" key="9">
    <source>
        <dbReference type="RuleBase" id="RU361169"/>
    </source>
</evidence>
<dbReference type="SUPFAM" id="SSF51126">
    <property type="entry name" value="Pectin lyase-like"/>
    <property type="match status" value="1"/>
</dbReference>
<dbReference type="InterPro" id="IPR011050">
    <property type="entry name" value="Pectin_lyase_fold/virulence"/>
</dbReference>
<dbReference type="PANTHER" id="PTHR31736">
    <property type="match status" value="1"/>
</dbReference>
<comment type="similarity">
    <text evidence="2 9">Belongs to the glycosyl hydrolase 28 family.</text>
</comment>
<dbReference type="EMBL" id="JACYCC010000025">
    <property type="protein sequence ID" value="KAF8684565.1"/>
    <property type="molecule type" value="Genomic_DNA"/>
</dbReference>
<evidence type="ECO:0000256" key="2">
    <source>
        <dbReference type="ARBA" id="ARBA00008834"/>
    </source>
</evidence>
<evidence type="ECO:0000256" key="10">
    <source>
        <dbReference type="SAM" id="SignalP"/>
    </source>
</evidence>
<evidence type="ECO:0000256" key="7">
    <source>
        <dbReference type="ARBA" id="ARBA00023295"/>
    </source>
</evidence>
<comment type="caution">
    <text evidence="11">The sequence shown here is derived from an EMBL/GenBank/DDBJ whole genome shotgun (WGS) entry which is preliminary data.</text>
</comment>